<keyword evidence="2" id="KW-1185">Reference proteome</keyword>
<comment type="caution">
    <text evidence="1">The sequence shown here is derived from an EMBL/GenBank/DDBJ whole genome shotgun (WGS) entry which is preliminary data.</text>
</comment>
<dbReference type="AlphaFoldDB" id="A0AAP0MHY7"/>
<sequence>MASHVTITCNSLQGWITSSLEDKTRGLSCQSGYVLNFYRYSDQAHTIRIRTLEVHPRFNLAALLFAFCCDRISQVVTILRIELRTPEKEGNSSLQFYKVQWDLQVNVYRIWILCFTRGSVYR</sequence>
<evidence type="ECO:0000313" key="2">
    <source>
        <dbReference type="Proteomes" id="UP001428341"/>
    </source>
</evidence>
<proteinExistence type="predicted"/>
<gene>
    <name evidence="1" type="ORF">WN944_005754</name>
</gene>
<protein>
    <submittedName>
        <fullName evidence="1">Uncharacterized protein</fullName>
    </submittedName>
</protein>
<organism evidence="1 2">
    <name type="scientific">Citrus x changshan-huyou</name>
    <dbReference type="NCBI Taxonomy" id="2935761"/>
    <lineage>
        <taxon>Eukaryota</taxon>
        <taxon>Viridiplantae</taxon>
        <taxon>Streptophyta</taxon>
        <taxon>Embryophyta</taxon>
        <taxon>Tracheophyta</taxon>
        <taxon>Spermatophyta</taxon>
        <taxon>Magnoliopsida</taxon>
        <taxon>eudicotyledons</taxon>
        <taxon>Gunneridae</taxon>
        <taxon>Pentapetalae</taxon>
        <taxon>rosids</taxon>
        <taxon>malvids</taxon>
        <taxon>Sapindales</taxon>
        <taxon>Rutaceae</taxon>
        <taxon>Aurantioideae</taxon>
        <taxon>Citrus</taxon>
    </lineage>
</organism>
<dbReference type="Proteomes" id="UP001428341">
    <property type="component" value="Unassembled WGS sequence"/>
</dbReference>
<accession>A0AAP0MHY7</accession>
<reference evidence="1 2" key="1">
    <citation type="submission" date="2024-05" db="EMBL/GenBank/DDBJ databases">
        <title>Haplotype-resolved chromosome-level genome assembly of Huyou (Citrus changshanensis).</title>
        <authorList>
            <person name="Miao C."/>
            <person name="Chen W."/>
            <person name="Wu Y."/>
            <person name="Wang L."/>
            <person name="Zhao S."/>
            <person name="Grierson D."/>
            <person name="Xu C."/>
            <person name="Chen K."/>
        </authorList>
    </citation>
    <scope>NUCLEOTIDE SEQUENCE [LARGE SCALE GENOMIC DNA]</scope>
    <source>
        <strain evidence="1">01-14</strain>
        <tissue evidence="1">Leaf</tissue>
    </source>
</reference>
<dbReference type="EMBL" id="JBCGBO010000003">
    <property type="protein sequence ID" value="KAK9213769.1"/>
    <property type="molecule type" value="Genomic_DNA"/>
</dbReference>
<evidence type="ECO:0000313" key="1">
    <source>
        <dbReference type="EMBL" id="KAK9213769.1"/>
    </source>
</evidence>
<name>A0AAP0MHY7_9ROSI</name>